<dbReference type="Proteomes" id="UP000243937">
    <property type="component" value="Chromosome"/>
</dbReference>
<dbReference type="PRINTS" id="PR00081">
    <property type="entry name" value="GDHRDH"/>
</dbReference>
<dbReference type="FunFam" id="3.40.50.720:FF:000084">
    <property type="entry name" value="Short-chain dehydrogenase reductase"/>
    <property type="match status" value="1"/>
</dbReference>
<dbReference type="GO" id="GO:0016616">
    <property type="term" value="F:oxidoreductase activity, acting on the CH-OH group of donors, NAD or NADP as acceptor"/>
    <property type="evidence" value="ECO:0007669"/>
    <property type="project" value="TreeGrafter"/>
</dbReference>
<dbReference type="InterPro" id="IPR002347">
    <property type="entry name" value="SDR_fam"/>
</dbReference>
<evidence type="ECO:0000256" key="2">
    <source>
        <dbReference type="ARBA" id="ARBA00023002"/>
    </source>
</evidence>
<dbReference type="CDD" id="cd05233">
    <property type="entry name" value="SDR_c"/>
    <property type="match status" value="1"/>
</dbReference>
<dbReference type="EMBL" id="CP021377">
    <property type="protein sequence ID" value="ART81383.1"/>
    <property type="molecule type" value="Genomic_DNA"/>
</dbReference>
<evidence type="ECO:0000313" key="4">
    <source>
        <dbReference type="Proteomes" id="UP000243937"/>
    </source>
</evidence>
<dbReference type="OrthoDB" id="9804774at2"/>
<evidence type="ECO:0000313" key="3">
    <source>
        <dbReference type="EMBL" id="ART81383.1"/>
    </source>
</evidence>
<dbReference type="PANTHER" id="PTHR42760">
    <property type="entry name" value="SHORT-CHAIN DEHYDROGENASES/REDUCTASES FAMILY MEMBER"/>
    <property type="match status" value="1"/>
</dbReference>
<dbReference type="Pfam" id="PF13561">
    <property type="entry name" value="adh_short_C2"/>
    <property type="match status" value="1"/>
</dbReference>
<dbReference type="KEGG" id="opf:CBP31_00995"/>
<evidence type="ECO:0000256" key="1">
    <source>
        <dbReference type="ARBA" id="ARBA00006484"/>
    </source>
</evidence>
<dbReference type="RefSeq" id="WP_087034467.1">
    <property type="nucleotide sequence ID" value="NZ_CP021377.1"/>
</dbReference>
<protein>
    <submittedName>
        <fullName evidence="3">3-ketoacyl-ACP synthase</fullName>
    </submittedName>
</protein>
<dbReference type="GO" id="GO:0006633">
    <property type="term" value="P:fatty acid biosynthetic process"/>
    <property type="evidence" value="ECO:0007669"/>
    <property type="project" value="TreeGrafter"/>
</dbReference>
<keyword evidence="4" id="KW-1185">Reference proteome</keyword>
<name>A0A1Y0D1J9_9GAMM</name>
<organism evidence="3 4">
    <name type="scientific">Oceanisphaera profunda</name>
    <dbReference type="NCBI Taxonomy" id="1416627"/>
    <lineage>
        <taxon>Bacteria</taxon>
        <taxon>Pseudomonadati</taxon>
        <taxon>Pseudomonadota</taxon>
        <taxon>Gammaproteobacteria</taxon>
        <taxon>Aeromonadales</taxon>
        <taxon>Aeromonadaceae</taxon>
        <taxon>Oceanisphaera</taxon>
    </lineage>
</organism>
<accession>A0A1Y0D1J9</accession>
<reference evidence="3 4" key="1">
    <citation type="journal article" date="2014" name="Int. J. Syst. Evol. Microbiol.">
        <title>Oceanisphaera profunda sp. nov., a marine bacterium isolated from deep-sea sediment, and emended description of the genus Oceanisphaera.</title>
        <authorList>
            <person name="Xu Z."/>
            <person name="Zhang X.Y."/>
            <person name="Su H.N."/>
            <person name="Yu Z.C."/>
            <person name="Liu C."/>
            <person name="Li H."/>
            <person name="Chen X.L."/>
            <person name="Song X.Y."/>
            <person name="Xie B.B."/>
            <person name="Qin Q.L."/>
            <person name="Zhou B.C."/>
            <person name="Shi M."/>
            <person name="Huang Y."/>
            <person name="Zhang Y.Z."/>
        </authorList>
    </citation>
    <scope>NUCLEOTIDE SEQUENCE [LARGE SCALE GENOMIC DNA]</scope>
    <source>
        <strain evidence="3 4">SM1222</strain>
    </source>
</reference>
<gene>
    <name evidence="3" type="ORF">CBP31_00995</name>
</gene>
<dbReference type="PANTHER" id="PTHR42760:SF133">
    <property type="entry name" value="3-OXOACYL-[ACYL-CARRIER-PROTEIN] REDUCTASE"/>
    <property type="match status" value="1"/>
</dbReference>
<proteinExistence type="inferred from homology"/>
<dbReference type="InterPro" id="IPR036291">
    <property type="entry name" value="NAD(P)-bd_dom_sf"/>
</dbReference>
<dbReference type="Gene3D" id="3.40.50.720">
    <property type="entry name" value="NAD(P)-binding Rossmann-like Domain"/>
    <property type="match status" value="1"/>
</dbReference>
<sequence>MFNDLKNKKILVTGSTKGIGLAAALEFAKQGAVVGINSHILDADAEQAIAQLESLGASFAYFKHDLSRSEECAALVSEFVGQFGALDVLVNNAGGLGIRVGLENLDDAAYDLVFDLNIRSVVMTTKYAIPHLKASAAKSGNTAAVISTGSIAGREGGGLGACLYGGSKAIIHNLHRNWVKEFTASNIRFNVVAPGTIDTAFHEDKSAELKEKIRNSIPMGRFGTSEECAPTYLFLASHQASGYITGQVIDVNGGQMCP</sequence>
<dbReference type="AlphaFoldDB" id="A0A1Y0D1J9"/>
<dbReference type="GO" id="GO:0048038">
    <property type="term" value="F:quinone binding"/>
    <property type="evidence" value="ECO:0007669"/>
    <property type="project" value="TreeGrafter"/>
</dbReference>
<comment type="similarity">
    <text evidence="1">Belongs to the short-chain dehydrogenases/reductases (SDR) family.</text>
</comment>
<keyword evidence="2" id="KW-0560">Oxidoreductase</keyword>
<dbReference type="SUPFAM" id="SSF51735">
    <property type="entry name" value="NAD(P)-binding Rossmann-fold domains"/>
    <property type="match status" value="1"/>
</dbReference>